<dbReference type="SMART" id="SM00382">
    <property type="entry name" value="AAA"/>
    <property type="match status" value="2"/>
</dbReference>
<evidence type="ECO:0000313" key="8">
    <source>
        <dbReference type="EMBL" id="WNP39388.1"/>
    </source>
</evidence>
<name>A0AA96R9F7_9BACT</name>
<dbReference type="Pfam" id="PF00005">
    <property type="entry name" value="ABC_tran"/>
    <property type="match status" value="2"/>
</dbReference>
<dbReference type="InterPro" id="IPR032524">
    <property type="entry name" value="ABC_tran_C"/>
</dbReference>
<dbReference type="CDD" id="cd03221">
    <property type="entry name" value="ABCF_EF-3"/>
    <property type="match status" value="2"/>
</dbReference>
<dbReference type="InterPro" id="IPR032781">
    <property type="entry name" value="ABC_tran_Xtn"/>
</dbReference>
<keyword evidence="1" id="KW-0547">Nucleotide-binding</keyword>
<dbReference type="Pfam" id="PF16326">
    <property type="entry name" value="ABC_tran_CTD"/>
    <property type="match status" value="1"/>
</dbReference>
<dbReference type="EMBL" id="CP135130">
    <property type="protein sequence ID" value="WNP37296.1"/>
    <property type="molecule type" value="Genomic_DNA"/>
</dbReference>
<dbReference type="EMBL" id="CP134855">
    <property type="protein sequence ID" value="WNL31146.1"/>
    <property type="molecule type" value="Genomic_DNA"/>
</dbReference>
<dbReference type="InterPro" id="IPR003439">
    <property type="entry name" value="ABC_transporter-like_ATP-bd"/>
</dbReference>
<dbReference type="InterPro" id="IPR037118">
    <property type="entry name" value="Val-tRNA_synth_C_sf"/>
</dbReference>
<dbReference type="NCBIfam" id="NF000355">
    <property type="entry name" value="ribo_prot_ABC_F"/>
    <property type="match status" value="1"/>
</dbReference>
<dbReference type="AlphaFoldDB" id="A0AA96R9F7"/>
<evidence type="ECO:0000313" key="6">
    <source>
        <dbReference type="EMBL" id="WNL31146.1"/>
    </source>
</evidence>
<dbReference type="PANTHER" id="PTHR42855">
    <property type="entry name" value="ABC TRANSPORTER ATP-BINDING SUBUNIT"/>
    <property type="match status" value="1"/>
</dbReference>
<sequence length="649" mass="75414">MALIDLQNISKQYDIKVILKDANFTLQAGQRVAVIGQNGQGKSTLFKIIMKEVEPDSGEIAIDRSIKIEMLDQQPKFKANLSVRDAIENQLVELKNAKLEYEKITNELMTNYEDENLLRRQSDLASFIDFHNAWDLDNMIERVLVEFQLKQYEHKDVNLLSGGEQRRVSLAGLILKKPDVLLLDEPTNHLDVYMVEFLEELLLKNNFTLLFISHDRYFIDNIATNVVEVDGGELRKFNGGYSSYLEQKAQILSNLQKEHENLLRLVKQEAHWMQHGVTARRKRNERRKAEYFDLKQKAKSNPAYIKKMSIELQREQKSFNSEEKQQNKKKMLYELDNIYKSLGEKDLIKDFTARILQKDTIAIVGPNGSGKSTLLKIFMEKMKIDKGSFKKGDFQIGYFDQQRDMLDDDKTIMEIFCPNGGDRVVLDDGRNMHVFGYLKNFLFPKEYLDKKVGVLSGGEKNRVALALLFTKRVDCMILDEPTNDLDIPTINILEEYLQNFQGALIFVSHDRYFVDKIAKKLFVFTGNGHIMESFQPYSEYLQIEKELKELDNLEVELEKEKTSVKVVNEPKKQTKLSYKDQREYDSLPNELEELENKIAELNSCLADPKCYEKIGIVALSKELEDKKAIYEEKVERFLTLEELVESFNS</sequence>
<dbReference type="SUPFAM" id="SSF52540">
    <property type="entry name" value="P-loop containing nucleoside triphosphate hydrolases"/>
    <property type="match status" value="2"/>
</dbReference>
<evidence type="ECO:0000256" key="3">
    <source>
        <dbReference type="SAM" id="Coils"/>
    </source>
</evidence>
<dbReference type="EMBL" id="CP135131">
    <property type="protein sequence ID" value="WNP39388.1"/>
    <property type="molecule type" value="Genomic_DNA"/>
</dbReference>
<dbReference type="InterPro" id="IPR027417">
    <property type="entry name" value="P-loop_NTPase"/>
</dbReference>
<evidence type="ECO:0000313" key="5">
    <source>
        <dbReference type="EMBL" id="WNL28059.1"/>
    </source>
</evidence>
<proteinExistence type="predicted"/>
<dbReference type="PROSITE" id="PS50893">
    <property type="entry name" value="ABC_TRANSPORTER_2"/>
    <property type="match status" value="2"/>
</dbReference>
<dbReference type="GO" id="GO:0003677">
    <property type="term" value="F:DNA binding"/>
    <property type="evidence" value="ECO:0007669"/>
    <property type="project" value="InterPro"/>
</dbReference>
<evidence type="ECO:0000256" key="2">
    <source>
        <dbReference type="ARBA" id="ARBA00022840"/>
    </source>
</evidence>
<dbReference type="EMBL" id="CP134853">
    <property type="protein sequence ID" value="WNL28059.1"/>
    <property type="molecule type" value="Genomic_DNA"/>
</dbReference>
<protein>
    <submittedName>
        <fullName evidence="7">ABC-F family ATP-binding cassette domain-containing protein</fullName>
    </submittedName>
</protein>
<dbReference type="Gene3D" id="1.10.287.380">
    <property type="entry name" value="Valyl-tRNA synthetase, C-terminal domain"/>
    <property type="match status" value="1"/>
</dbReference>
<dbReference type="PROSITE" id="PS00211">
    <property type="entry name" value="ABC_TRANSPORTER_1"/>
    <property type="match status" value="2"/>
</dbReference>
<keyword evidence="2 7" id="KW-0067">ATP-binding</keyword>
<feature type="coiled-coil region" evidence="3">
    <location>
        <begin position="540"/>
        <end position="640"/>
    </location>
</feature>
<feature type="domain" description="ABC transporter" evidence="4">
    <location>
        <begin position="333"/>
        <end position="550"/>
    </location>
</feature>
<dbReference type="GO" id="GO:0016887">
    <property type="term" value="F:ATP hydrolysis activity"/>
    <property type="evidence" value="ECO:0007669"/>
    <property type="project" value="InterPro"/>
</dbReference>
<dbReference type="PANTHER" id="PTHR42855:SF1">
    <property type="entry name" value="ABC TRANSPORTER DOMAIN-CONTAINING PROTEIN"/>
    <property type="match status" value="1"/>
</dbReference>
<organism evidence="7">
    <name type="scientific">Arcobacter sp. AZ-2023</name>
    <dbReference type="NCBI Taxonomy" id="3074453"/>
    <lineage>
        <taxon>Bacteria</taxon>
        <taxon>Pseudomonadati</taxon>
        <taxon>Campylobacterota</taxon>
        <taxon>Epsilonproteobacteria</taxon>
        <taxon>Campylobacterales</taxon>
        <taxon>Arcobacteraceae</taxon>
        <taxon>Arcobacter</taxon>
    </lineage>
</organism>
<dbReference type="Pfam" id="PF12848">
    <property type="entry name" value="ABC_tran_Xtn"/>
    <property type="match status" value="1"/>
</dbReference>
<dbReference type="Gene3D" id="3.40.50.300">
    <property type="entry name" value="P-loop containing nucleotide triphosphate hydrolases"/>
    <property type="match status" value="2"/>
</dbReference>
<dbReference type="InterPro" id="IPR017871">
    <property type="entry name" value="ABC_transporter-like_CS"/>
</dbReference>
<reference evidence="7" key="1">
    <citation type="submission" date="2023-09" db="EMBL/GenBank/DDBJ databases">
        <title>Arcobacter tbilisiensis sp. nov. isolated from chicken meat in Tbilisi, Georgia.</title>
        <authorList>
            <person name="Matthias R."/>
            <person name="Zautner A.E."/>
        </authorList>
    </citation>
    <scope>NUCLEOTIDE SEQUENCE</scope>
    <source>
        <strain evidence="7">LEO 101</strain>
        <strain evidence="5">LEO 49</strain>
        <strain evidence="8">LEO 50</strain>
        <strain evidence="6">LEO 53</strain>
    </source>
</reference>
<dbReference type="InterPro" id="IPR003593">
    <property type="entry name" value="AAA+_ATPase"/>
</dbReference>
<feature type="domain" description="ABC transporter" evidence="4">
    <location>
        <begin position="4"/>
        <end position="256"/>
    </location>
</feature>
<evidence type="ECO:0000313" key="7">
    <source>
        <dbReference type="EMBL" id="WNP37296.1"/>
    </source>
</evidence>
<evidence type="ECO:0000259" key="4">
    <source>
        <dbReference type="PROSITE" id="PS50893"/>
    </source>
</evidence>
<dbReference type="GO" id="GO:0005524">
    <property type="term" value="F:ATP binding"/>
    <property type="evidence" value="ECO:0007669"/>
    <property type="project" value="UniProtKB-KW"/>
</dbReference>
<keyword evidence="3" id="KW-0175">Coiled coil</keyword>
<dbReference type="InterPro" id="IPR051309">
    <property type="entry name" value="ABCF_ATPase"/>
</dbReference>
<gene>
    <name evidence="7" type="ORF">RJG58_06555</name>
    <name evidence="8" type="ORF">RMP69_06555</name>
    <name evidence="5" type="ORF">RMQ65_01540</name>
    <name evidence="6" type="ORF">RMQ67_06555</name>
</gene>
<evidence type="ECO:0000256" key="1">
    <source>
        <dbReference type="ARBA" id="ARBA00022741"/>
    </source>
</evidence>
<accession>A0AA96R9F7</accession>
<dbReference type="FunFam" id="3.40.50.300:FF:000011">
    <property type="entry name" value="Putative ABC transporter ATP-binding component"/>
    <property type="match status" value="1"/>
</dbReference>